<feature type="compositionally biased region" description="Low complexity" evidence="2">
    <location>
        <begin position="730"/>
        <end position="755"/>
    </location>
</feature>
<evidence type="ECO:0000313" key="3">
    <source>
        <dbReference type="EMBL" id="CAH1103960.1"/>
    </source>
</evidence>
<organism evidence="3 4">
    <name type="scientific">Psylliodes chrysocephalus</name>
    <dbReference type="NCBI Taxonomy" id="3402493"/>
    <lineage>
        <taxon>Eukaryota</taxon>
        <taxon>Metazoa</taxon>
        <taxon>Ecdysozoa</taxon>
        <taxon>Arthropoda</taxon>
        <taxon>Hexapoda</taxon>
        <taxon>Insecta</taxon>
        <taxon>Pterygota</taxon>
        <taxon>Neoptera</taxon>
        <taxon>Endopterygota</taxon>
        <taxon>Coleoptera</taxon>
        <taxon>Polyphaga</taxon>
        <taxon>Cucujiformia</taxon>
        <taxon>Chrysomeloidea</taxon>
        <taxon>Chrysomelidae</taxon>
        <taxon>Galerucinae</taxon>
        <taxon>Alticini</taxon>
        <taxon>Psylliodes</taxon>
    </lineage>
</organism>
<name>A0A9P0CQB4_9CUCU</name>
<accession>A0A9P0CQB4</accession>
<dbReference type="AlphaFoldDB" id="A0A9P0CQB4"/>
<dbReference type="OrthoDB" id="6772351at2759"/>
<sequence>MRQKKNKNWFCNRPLSPVSVKGKDSQTSREQLLLDDAEPEFSLSVSTMYDSDADPEYFPDSDDNSCGATVTDIKVRDNNSESKLNSTMNLSDDTYTERVFEKVHILQNIRIDTKIPEKDILPNLTTGLVQQEQVDCGDAEMQVHKINRELTKNKDSIYRNKTSYKRKKDTCYFCESEILNFGRHMERNHSSEIEVQKIFSKKIKSEERRQLLALLRKKGNYIVNSVKCTKPVREAVESDKTFLPCSNCLGFYRAKFLYRHKKKCTGEGTKNAQAEGQNFLLHNKNKIDKHLKEQVFPRMRADKISLAAKSDFLICAFGARYLKTHREKHEIYVTSRKMRELSRLLLTLKKIESSVQNLFHALQSKYYDQIVEATKLVAKYDSSKDLFISPTYAMNISTSLKQCCDIATYMLIKNEPSVENSKNESNLKTFIHLLEANWRFDVSSQAANDLNIQKFNKITIVPLASDLKLLKDHLILKAKEALRLLQQDSGNAVAFNNLLETIYCRTILLNRKRPGELQRMLVHTYSSINKKADSYEEFKEAVSETEKILLKNMKRVVIRGKRGRGVPVIFSTDMQYHIEELLKIRNEFLGDENPYLFGKAKTTTTIQGYRVLAKYAKACGAKNPDALTCTRLRKHLATLTQLFNLNENEIEQLSTFMGHTSSVHKNSYRLPDDVYQTAKVAKLLILMEKGKAGTNKGKTLDEIDLEEDLLKNTDMESDDEENELNENLENESSYLNENESSYLNENENSNPTEPEAVQNSPDPAVTAPLPRKNKRILVPWTKEQKKIVKNYFHRHIKNKKPPKRFECEDLKAKHPKLLNNKDWLKMKVFVQNLYTKKN</sequence>
<dbReference type="PANTHER" id="PTHR33480:SF1">
    <property type="entry name" value="TYR RECOMBINASE DOMAIN-CONTAINING PROTEIN"/>
    <property type="match status" value="1"/>
</dbReference>
<protein>
    <submittedName>
        <fullName evidence="3">Uncharacterized protein</fullName>
    </submittedName>
</protein>
<gene>
    <name evidence="3" type="ORF">PSYICH_LOCUS4990</name>
</gene>
<dbReference type="PANTHER" id="PTHR33480">
    <property type="entry name" value="SET DOMAIN-CONTAINING PROTEIN-RELATED"/>
    <property type="match status" value="1"/>
</dbReference>
<dbReference type="InterPro" id="IPR011010">
    <property type="entry name" value="DNA_brk_join_enz"/>
</dbReference>
<proteinExistence type="predicted"/>
<feature type="region of interest" description="Disordered" evidence="2">
    <location>
        <begin position="709"/>
        <end position="770"/>
    </location>
</feature>
<reference evidence="3" key="1">
    <citation type="submission" date="2022-01" db="EMBL/GenBank/DDBJ databases">
        <authorList>
            <person name="King R."/>
        </authorList>
    </citation>
    <scope>NUCLEOTIDE SEQUENCE</scope>
</reference>
<dbReference type="SUPFAM" id="SSF56349">
    <property type="entry name" value="DNA breaking-rejoining enzymes"/>
    <property type="match status" value="1"/>
</dbReference>
<dbReference type="GO" id="GO:0006310">
    <property type="term" value="P:DNA recombination"/>
    <property type="evidence" value="ECO:0007669"/>
    <property type="project" value="UniProtKB-KW"/>
</dbReference>
<evidence type="ECO:0000256" key="2">
    <source>
        <dbReference type="SAM" id="MobiDB-lite"/>
    </source>
</evidence>
<feature type="compositionally biased region" description="Acidic residues" evidence="2">
    <location>
        <begin position="715"/>
        <end position="729"/>
    </location>
</feature>
<keyword evidence="4" id="KW-1185">Reference proteome</keyword>
<dbReference type="GO" id="GO:0015074">
    <property type="term" value="P:DNA integration"/>
    <property type="evidence" value="ECO:0007669"/>
    <property type="project" value="InterPro"/>
</dbReference>
<dbReference type="InterPro" id="IPR013762">
    <property type="entry name" value="Integrase-like_cat_sf"/>
</dbReference>
<keyword evidence="1" id="KW-0233">DNA recombination</keyword>
<evidence type="ECO:0000313" key="4">
    <source>
        <dbReference type="Proteomes" id="UP001153636"/>
    </source>
</evidence>
<dbReference type="EMBL" id="OV651827">
    <property type="protein sequence ID" value="CAH1103960.1"/>
    <property type="molecule type" value="Genomic_DNA"/>
</dbReference>
<dbReference type="Proteomes" id="UP001153636">
    <property type="component" value="Chromosome 15"/>
</dbReference>
<dbReference type="GO" id="GO:0003677">
    <property type="term" value="F:DNA binding"/>
    <property type="evidence" value="ECO:0007669"/>
    <property type="project" value="InterPro"/>
</dbReference>
<evidence type="ECO:0000256" key="1">
    <source>
        <dbReference type="ARBA" id="ARBA00023172"/>
    </source>
</evidence>
<dbReference type="Gene3D" id="1.10.443.10">
    <property type="entry name" value="Intergrase catalytic core"/>
    <property type="match status" value="1"/>
</dbReference>